<dbReference type="Proteomes" id="UP001595997">
    <property type="component" value="Unassembled WGS sequence"/>
</dbReference>
<dbReference type="InterPro" id="IPR034154">
    <property type="entry name" value="TOPRIM_DnaG/twinkle"/>
</dbReference>
<accession>A0ABV9A4X8</accession>
<reference evidence="3" key="1">
    <citation type="journal article" date="2019" name="Int. J. Syst. Evol. Microbiol.">
        <title>The Global Catalogue of Microorganisms (GCM) 10K type strain sequencing project: providing services to taxonomists for standard genome sequencing and annotation.</title>
        <authorList>
            <consortium name="The Broad Institute Genomics Platform"/>
            <consortium name="The Broad Institute Genome Sequencing Center for Infectious Disease"/>
            <person name="Wu L."/>
            <person name="Ma J."/>
        </authorList>
    </citation>
    <scope>NUCLEOTIDE SEQUENCE [LARGE SCALE GENOMIC DNA]</scope>
    <source>
        <strain evidence="3">CGMCC 4.7357</strain>
    </source>
</reference>
<dbReference type="SMART" id="SM00493">
    <property type="entry name" value="TOPRIM"/>
    <property type="match status" value="1"/>
</dbReference>
<evidence type="ECO:0000259" key="1">
    <source>
        <dbReference type="SMART" id="SM00493"/>
    </source>
</evidence>
<dbReference type="Pfam" id="PF13155">
    <property type="entry name" value="Toprim_2"/>
    <property type="match status" value="1"/>
</dbReference>
<dbReference type="InterPro" id="IPR006171">
    <property type="entry name" value="TOPRIM_dom"/>
</dbReference>
<proteinExistence type="predicted"/>
<protein>
    <submittedName>
        <fullName evidence="2">Toprim domain-containing protein</fullName>
    </submittedName>
</protein>
<dbReference type="RefSeq" id="WP_386444257.1">
    <property type="nucleotide sequence ID" value="NZ_JBHSFH010000004.1"/>
</dbReference>
<dbReference type="Gene3D" id="3.40.1360.10">
    <property type="match status" value="1"/>
</dbReference>
<sequence length="350" mass="38086">MHIDELLKNFEAVEPDHDGYLMRCPAHNDGAPSLKLIVHENRKVGITCRRGCANSAVVKAAGLTWAAFFDVTGETNLQSSERAVPVSGAPVLLLRRYLERLAYLDTPAAGYAQRRFGISPKQGAEIGLGFDHNGGFQFTSYSFERFPRLIVPMRDFEGVARGLQGRDLSGQCPGRWLSLANPEGQHWARYGVFPGPVRPKSIVLTEGPGDALAVRSAGVSSVLVRGAQLARVPGLAAEIVAGAGERRIVIAGDNDTAGDLFVKGIASALIGAGAQEVHRMVVPDLGDKSDVALWQETRPETFADELRDALSKAKKLRWDGELKHDPARVQQWRADKYASLTKERVVWTPS</sequence>
<gene>
    <name evidence="2" type="ORF">ACFPA8_07800</name>
</gene>
<evidence type="ECO:0000313" key="2">
    <source>
        <dbReference type="EMBL" id="MFC4494034.1"/>
    </source>
</evidence>
<organism evidence="2 3">
    <name type="scientific">Streptomyces ovatisporus</name>
    <dbReference type="NCBI Taxonomy" id="1128682"/>
    <lineage>
        <taxon>Bacteria</taxon>
        <taxon>Bacillati</taxon>
        <taxon>Actinomycetota</taxon>
        <taxon>Actinomycetes</taxon>
        <taxon>Kitasatosporales</taxon>
        <taxon>Streptomycetaceae</taxon>
        <taxon>Streptomyces</taxon>
    </lineage>
</organism>
<dbReference type="SUPFAM" id="SSF56731">
    <property type="entry name" value="DNA primase core"/>
    <property type="match status" value="1"/>
</dbReference>
<dbReference type="CDD" id="cd01029">
    <property type="entry name" value="TOPRIM_primases"/>
    <property type="match status" value="1"/>
</dbReference>
<dbReference type="EMBL" id="JBHSFH010000004">
    <property type="protein sequence ID" value="MFC4494034.1"/>
    <property type="molecule type" value="Genomic_DNA"/>
</dbReference>
<comment type="caution">
    <text evidence="2">The sequence shown here is derived from an EMBL/GenBank/DDBJ whole genome shotgun (WGS) entry which is preliminary data.</text>
</comment>
<name>A0ABV9A4X8_9ACTN</name>
<feature type="domain" description="Toprim" evidence="1">
    <location>
        <begin position="200"/>
        <end position="274"/>
    </location>
</feature>
<evidence type="ECO:0000313" key="3">
    <source>
        <dbReference type="Proteomes" id="UP001595997"/>
    </source>
</evidence>
<keyword evidence="3" id="KW-1185">Reference proteome</keyword>